<proteinExistence type="predicted"/>
<dbReference type="RefSeq" id="WP_073016772.1">
    <property type="nucleotide sequence ID" value="NZ_FQXU01000003.1"/>
</dbReference>
<gene>
    <name evidence="1" type="ORF">SAMN02745941_00724</name>
</gene>
<sequence>MRKDIEDLIENLKLPTLGFESNYKCAEEYLTPDEKVLFIYPGSGGISEIKRDENFVPIQLNLENKKQGIFVITTNRIFHASSILGEGFEQIDKEEIVTYRAFKSQLAARIMEIFSNTRVLEVELSYKKQFVKAAGKAVMFLIDSESSSEI</sequence>
<evidence type="ECO:0008006" key="3">
    <source>
        <dbReference type="Google" id="ProtNLM"/>
    </source>
</evidence>
<name>A0A1M5V1D4_9CLOT</name>
<protein>
    <recommendedName>
        <fullName evidence="3">YokE-like PH domain-containing protein</fullName>
    </recommendedName>
</protein>
<dbReference type="AlphaFoldDB" id="A0A1M5V1D4"/>
<dbReference type="Proteomes" id="UP000184241">
    <property type="component" value="Unassembled WGS sequence"/>
</dbReference>
<reference evidence="1 2" key="1">
    <citation type="submission" date="2016-11" db="EMBL/GenBank/DDBJ databases">
        <authorList>
            <person name="Jaros S."/>
            <person name="Januszkiewicz K."/>
            <person name="Wedrychowicz H."/>
        </authorList>
    </citation>
    <scope>NUCLEOTIDE SEQUENCE [LARGE SCALE GENOMIC DNA]</scope>
    <source>
        <strain evidence="1 2">DSM 6191</strain>
    </source>
</reference>
<evidence type="ECO:0000313" key="1">
    <source>
        <dbReference type="EMBL" id="SHH68996.1"/>
    </source>
</evidence>
<evidence type="ECO:0000313" key="2">
    <source>
        <dbReference type="Proteomes" id="UP000184241"/>
    </source>
</evidence>
<organism evidence="1 2">
    <name type="scientific">Clostridium intestinale DSM 6191</name>
    <dbReference type="NCBI Taxonomy" id="1121320"/>
    <lineage>
        <taxon>Bacteria</taxon>
        <taxon>Bacillati</taxon>
        <taxon>Bacillota</taxon>
        <taxon>Clostridia</taxon>
        <taxon>Eubacteriales</taxon>
        <taxon>Clostridiaceae</taxon>
        <taxon>Clostridium</taxon>
    </lineage>
</organism>
<dbReference type="EMBL" id="FQXU01000003">
    <property type="protein sequence ID" value="SHH68996.1"/>
    <property type="molecule type" value="Genomic_DNA"/>
</dbReference>
<accession>A0A1M5V1D4</accession>